<dbReference type="EMBL" id="CAJZAG010000011">
    <property type="protein sequence ID" value="CAG9182732.1"/>
    <property type="molecule type" value="Genomic_DNA"/>
</dbReference>
<feature type="transmembrane region" description="Helical" evidence="1">
    <location>
        <begin position="166"/>
        <end position="186"/>
    </location>
</feature>
<keyword evidence="3" id="KW-1185">Reference proteome</keyword>
<feature type="transmembrane region" description="Helical" evidence="1">
    <location>
        <begin position="33"/>
        <end position="54"/>
    </location>
</feature>
<evidence type="ECO:0000313" key="3">
    <source>
        <dbReference type="Proteomes" id="UP000706525"/>
    </source>
</evidence>
<evidence type="ECO:0000313" key="2">
    <source>
        <dbReference type="EMBL" id="CAG9182732.1"/>
    </source>
</evidence>
<keyword evidence="1" id="KW-0812">Transmembrane</keyword>
<keyword evidence="1" id="KW-0472">Membrane</keyword>
<evidence type="ECO:0000256" key="1">
    <source>
        <dbReference type="SAM" id="Phobius"/>
    </source>
</evidence>
<dbReference type="Proteomes" id="UP000706525">
    <property type="component" value="Unassembled WGS sequence"/>
</dbReference>
<evidence type="ECO:0008006" key="4">
    <source>
        <dbReference type="Google" id="ProtNLM"/>
    </source>
</evidence>
<protein>
    <recommendedName>
        <fullName evidence="4">Multidrug resistance protein NorM</fullName>
    </recommendedName>
</protein>
<feature type="transmembrane region" description="Helical" evidence="1">
    <location>
        <begin position="99"/>
        <end position="125"/>
    </location>
</feature>
<organism evidence="2 3">
    <name type="scientific">Cupriavidus pampae</name>
    <dbReference type="NCBI Taxonomy" id="659251"/>
    <lineage>
        <taxon>Bacteria</taxon>
        <taxon>Pseudomonadati</taxon>
        <taxon>Pseudomonadota</taxon>
        <taxon>Betaproteobacteria</taxon>
        <taxon>Burkholderiales</taxon>
        <taxon>Burkholderiaceae</taxon>
        <taxon>Cupriavidus</taxon>
    </lineage>
</organism>
<feature type="transmembrane region" description="Helical" evidence="1">
    <location>
        <begin position="137"/>
        <end position="160"/>
    </location>
</feature>
<comment type="caution">
    <text evidence="2">The sequence shown here is derived from an EMBL/GenBank/DDBJ whole genome shotgun (WGS) entry which is preliminary data.</text>
</comment>
<accession>A0ABM8XR20</accession>
<reference evidence="2 3" key="1">
    <citation type="submission" date="2021-08" db="EMBL/GenBank/DDBJ databases">
        <authorList>
            <person name="Peeters C."/>
        </authorList>
    </citation>
    <scope>NUCLEOTIDE SEQUENCE [LARGE SCALE GENOMIC DNA]</scope>
    <source>
        <strain evidence="2 3">LMG 32289</strain>
    </source>
</reference>
<keyword evidence="1" id="KW-1133">Transmembrane helix</keyword>
<sequence>MPSLPRHYRALISLSAPIAGIQFAQIALTSTDLAMMGLIGIDALAAGGLALLLYNQFRTMCVGMVTGLGNLIAAAIGKGERRTGHVGIDAIAEEEIRDLIRSALFLATTVALVAGGLLVGLSFCLTSLGQDAAVVTLARPVMIGYGLIGLPAILLLGTWLGWRGEGVWLGLCIAFGATSALLWRSFALDLRRIAQRAL</sequence>
<feature type="transmembrane region" description="Helical" evidence="1">
    <location>
        <begin position="61"/>
        <end position="79"/>
    </location>
</feature>
<name>A0ABM8XR20_9BURK</name>
<gene>
    <name evidence="2" type="ORF">LMG32289_05180</name>
</gene>
<proteinExistence type="predicted"/>